<dbReference type="AlphaFoldDB" id="T1D066"/>
<name>T1D066_9HELI</name>
<keyword evidence="2" id="KW-1185">Reference proteome</keyword>
<gene>
    <name evidence="1" type="ORF">HFN_2003</name>
</gene>
<accession>T1D066</accession>
<dbReference type="STRING" id="1325130.HFN_2003"/>
<organism evidence="1 2">
    <name type="scientific">Helicobacter fennelliae MRY12-0050</name>
    <dbReference type="NCBI Taxonomy" id="1325130"/>
    <lineage>
        <taxon>Bacteria</taxon>
        <taxon>Pseudomonadati</taxon>
        <taxon>Campylobacterota</taxon>
        <taxon>Epsilonproteobacteria</taxon>
        <taxon>Campylobacterales</taxon>
        <taxon>Helicobacteraceae</taxon>
        <taxon>Helicobacter</taxon>
    </lineage>
</organism>
<dbReference type="InterPro" id="IPR045646">
    <property type="entry name" value="DUF6402"/>
</dbReference>
<reference evidence="1 2" key="1">
    <citation type="journal article" date="2013" name="Genome Announc.">
        <title>Draft Genome Sequence of Helicobacter fennelliae Strain MRY12-0050, Isolated from a Bacteremia Patient.</title>
        <authorList>
            <person name="Rimbara E."/>
            <person name="Matsui M."/>
            <person name="Mori S."/>
            <person name="Suzuki S."/>
            <person name="Suzuki M."/>
            <person name="Kim H."/>
            <person name="Sekizuka T."/>
            <person name="Kuroda M."/>
            <person name="Shibayama K."/>
        </authorList>
    </citation>
    <scope>NUCLEOTIDE SEQUENCE [LARGE SCALE GENOMIC DNA]</scope>
    <source>
        <strain evidence="1 2">MRY12-0050</strain>
    </source>
</reference>
<proteinExistence type="predicted"/>
<evidence type="ECO:0000313" key="2">
    <source>
        <dbReference type="Proteomes" id="UP000018143"/>
    </source>
</evidence>
<dbReference type="EMBL" id="BASD01000008">
    <property type="protein sequence ID" value="GAD18591.1"/>
    <property type="molecule type" value="Genomic_DNA"/>
</dbReference>
<dbReference type="RefSeq" id="WP_023947308.1">
    <property type="nucleotide sequence ID" value="NZ_BASD01000008.1"/>
</dbReference>
<dbReference type="Proteomes" id="UP000018143">
    <property type="component" value="Unassembled WGS sequence"/>
</dbReference>
<protein>
    <submittedName>
        <fullName evidence="1">Uncharacterized protein</fullName>
    </submittedName>
</protein>
<comment type="caution">
    <text evidence="1">The sequence shown here is derived from an EMBL/GenBank/DDBJ whole genome shotgun (WGS) entry which is preliminary data.</text>
</comment>
<dbReference type="Pfam" id="PF19940">
    <property type="entry name" value="DUF6402"/>
    <property type="match status" value="1"/>
</dbReference>
<sequence length="470" mass="55572">MFKENNAKKERQAQQIIPFDETTLSTELECCYNEFKYYKDKAKNEIAALGFAVSYILQFLWQNTPKIDTIIDFTQMIRQTKIINSQEQQKLQEIQSLLSAKGIEPLKLYYTPYPRDTEDSEEKLKRQRAEKYSRHQDNKNNIIRQNKRPIRFYTTLDWDKFYMNFPVIKRLSKDYLNNKQGIYSKNFTDQMEEMLTQNQYIFSILKKLPQGEHIFHFAIDIRENRSDKNVDSYIIIREGDKVPQGYKLVSQCKPYEIDTLNCQNQSFSDEEFMRQAITNLLLNMTGQFSTDISVALLIRQAGKNVPIVGQGILAYEAYNVSKEINQQSWNDTMQDLSLYACSGKFSLNYAPTKISIRKRIKGNTSAIEYRIDEMVAYIYDSFDFLDQYHEFNDDGEIIKLGQPVGAWDFEKRAFSIWGSIRQMATYKPEKFILSNMISLNIENVLLGRKQQFYYLYNQDYQDYQNLHPMD</sequence>
<dbReference type="OrthoDB" id="5329895at2"/>
<evidence type="ECO:0000313" key="1">
    <source>
        <dbReference type="EMBL" id="GAD18591.1"/>
    </source>
</evidence>